<dbReference type="Proteomes" id="UP000789901">
    <property type="component" value="Unassembled WGS sequence"/>
</dbReference>
<comment type="caution">
    <text evidence="1">The sequence shown here is derived from an EMBL/GenBank/DDBJ whole genome shotgun (WGS) entry which is preliminary data.</text>
</comment>
<keyword evidence="2" id="KW-1185">Reference proteome</keyword>
<protein>
    <submittedName>
        <fullName evidence="1">31468_t:CDS:1</fullName>
    </submittedName>
</protein>
<evidence type="ECO:0000313" key="2">
    <source>
        <dbReference type="Proteomes" id="UP000789901"/>
    </source>
</evidence>
<evidence type="ECO:0000313" key="1">
    <source>
        <dbReference type="EMBL" id="CAG8845469.1"/>
    </source>
</evidence>
<gene>
    <name evidence="1" type="ORF">GMARGA_LOCUS37654</name>
</gene>
<feature type="non-terminal residue" evidence="1">
    <location>
        <position position="58"/>
    </location>
</feature>
<proteinExistence type="predicted"/>
<accession>A0ABN7X335</accession>
<name>A0ABN7X335_GIGMA</name>
<sequence>MPNIQPSKRDKTKLSKLKLSELCSWLPKNYFSKIKVDFTPHLEENKIVESIMGTFRIF</sequence>
<organism evidence="1 2">
    <name type="scientific">Gigaspora margarita</name>
    <dbReference type="NCBI Taxonomy" id="4874"/>
    <lineage>
        <taxon>Eukaryota</taxon>
        <taxon>Fungi</taxon>
        <taxon>Fungi incertae sedis</taxon>
        <taxon>Mucoromycota</taxon>
        <taxon>Glomeromycotina</taxon>
        <taxon>Glomeromycetes</taxon>
        <taxon>Diversisporales</taxon>
        <taxon>Gigasporaceae</taxon>
        <taxon>Gigaspora</taxon>
    </lineage>
</organism>
<reference evidence="1 2" key="1">
    <citation type="submission" date="2021-06" db="EMBL/GenBank/DDBJ databases">
        <authorList>
            <person name="Kallberg Y."/>
            <person name="Tangrot J."/>
            <person name="Rosling A."/>
        </authorList>
    </citation>
    <scope>NUCLEOTIDE SEQUENCE [LARGE SCALE GENOMIC DNA]</scope>
    <source>
        <strain evidence="1 2">120-4 pot B 10/14</strain>
    </source>
</reference>
<dbReference type="EMBL" id="CAJVQB010079668">
    <property type="protein sequence ID" value="CAG8845469.1"/>
    <property type="molecule type" value="Genomic_DNA"/>
</dbReference>